<feature type="transmembrane region" description="Helical" evidence="2">
    <location>
        <begin position="56"/>
        <end position="73"/>
    </location>
</feature>
<keyword evidence="2" id="KW-0472">Membrane</keyword>
<dbReference type="AlphaFoldDB" id="A0A8X6U4U6"/>
<accession>A0A8X6U4U6</accession>
<organism evidence="3 4">
    <name type="scientific">Nephila pilipes</name>
    <name type="common">Giant wood spider</name>
    <name type="synonym">Nephila maculata</name>
    <dbReference type="NCBI Taxonomy" id="299642"/>
    <lineage>
        <taxon>Eukaryota</taxon>
        <taxon>Metazoa</taxon>
        <taxon>Ecdysozoa</taxon>
        <taxon>Arthropoda</taxon>
        <taxon>Chelicerata</taxon>
        <taxon>Arachnida</taxon>
        <taxon>Araneae</taxon>
        <taxon>Araneomorphae</taxon>
        <taxon>Entelegynae</taxon>
        <taxon>Araneoidea</taxon>
        <taxon>Nephilidae</taxon>
        <taxon>Nephila</taxon>
    </lineage>
</organism>
<reference evidence="3" key="1">
    <citation type="submission" date="2020-08" db="EMBL/GenBank/DDBJ databases">
        <title>Multicomponent nature underlies the extraordinary mechanical properties of spider dragline silk.</title>
        <authorList>
            <person name="Kono N."/>
            <person name="Nakamura H."/>
            <person name="Mori M."/>
            <person name="Yoshida Y."/>
            <person name="Ohtoshi R."/>
            <person name="Malay A.D."/>
            <person name="Moran D.A.P."/>
            <person name="Tomita M."/>
            <person name="Numata K."/>
            <person name="Arakawa K."/>
        </authorList>
    </citation>
    <scope>NUCLEOTIDE SEQUENCE</scope>
</reference>
<keyword evidence="2" id="KW-0812">Transmembrane</keyword>
<sequence>MFVNTSTEYPEKEFDTEPSTRHFAQPRFHSRFSCVGQSRLVGQFSHFAVQNDGMRVYLLILIVFTLATANLPPGSSGGFPDLLGLETKETPPHD</sequence>
<protein>
    <submittedName>
        <fullName evidence="3">Uncharacterized protein</fullName>
    </submittedName>
</protein>
<keyword evidence="4" id="KW-1185">Reference proteome</keyword>
<gene>
    <name evidence="3" type="ORF">NPIL_194851</name>
</gene>
<evidence type="ECO:0000313" key="4">
    <source>
        <dbReference type="Proteomes" id="UP000887013"/>
    </source>
</evidence>
<evidence type="ECO:0000256" key="1">
    <source>
        <dbReference type="SAM" id="MobiDB-lite"/>
    </source>
</evidence>
<evidence type="ECO:0000256" key="2">
    <source>
        <dbReference type="SAM" id="Phobius"/>
    </source>
</evidence>
<comment type="caution">
    <text evidence="3">The sequence shown here is derived from an EMBL/GenBank/DDBJ whole genome shotgun (WGS) entry which is preliminary data.</text>
</comment>
<proteinExistence type="predicted"/>
<evidence type="ECO:0000313" key="3">
    <source>
        <dbReference type="EMBL" id="GFT75015.1"/>
    </source>
</evidence>
<dbReference type="Proteomes" id="UP000887013">
    <property type="component" value="Unassembled WGS sequence"/>
</dbReference>
<feature type="compositionally biased region" description="Basic and acidic residues" evidence="1">
    <location>
        <begin position="9"/>
        <end position="20"/>
    </location>
</feature>
<name>A0A8X6U4U6_NEPPI</name>
<feature type="region of interest" description="Disordered" evidence="1">
    <location>
        <begin position="75"/>
        <end position="94"/>
    </location>
</feature>
<dbReference type="EMBL" id="BMAW01117397">
    <property type="protein sequence ID" value="GFT75015.1"/>
    <property type="molecule type" value="Genomic_DNA"/>
</dbReference>
<feature type="region of interest" description="Disordered" evidence="1">
    <location>
        <begin position="1"/>
        <end position="20"/>
    </location>
</feature>
<keyword evidence="2" id="KW-1133">Transmembrane helix</keyword>